<dbReference type="Pfam" id="PF00646">
    <property type="entry name" value="F-box"/>
    <property type="match status" value="1"/>
</dbReference>
<dbReference type="OrthoDB" id="5319261at2759"/>
<reference evidence="2" key="1">
    <citation type="submission" date="2019-07" db="EMBL/GenBank/DDBJ databases">
        <authorList>
            <person name="Dittberner H."/>
        </authorList>
    </citation>
    <scope>NUCLEOTIDE SEQUENCE [LARGE SCALE GENOMIC DNA]</scope>
</reference>
<dbReference type="CDD" id="cd22157">
    <property type="entry name" value="F-box_AtFBW1-like"/>
    <property type="match status" value="1"/>
</dbReference>
<dbReference type="EMBL" id="CABITT030000003">
    <property type="protein sequence ID" value="VVA96777.1"/>
    <property type="molecule type" value="Genomic_DNA"/>
</dbReference>
<dbReference type="InterPro" id="IPR036047">
    <property type="entry name" value="F-box-like_dom_sf"/>
</dbReference>
<gene>
    <name evidence="2" type="ORF">ANE_LOCUS7222</name>
</gene>
<evidence type="ECO:0000259" key="1">
    <source>
        <dbReference type="SMART" id="SM00256"/>
    </source>
</evidence>
<dbReference type="PANTHER" id="PTHR31672:SF13">
    <property type="entry name" value="F-BOX PROTEIN CPR30-LIKE"/>
    <property type="match status" value="1"/>
</dbReference>
<protein>
    <recommendedName>
        <fullName evidence="1">F-box domain-containing protein</fullName>
    </recommendedName>
</protein>
<proteinExistence type="predicted"/>
<organism evidence="2 3">
    <name type="scientific">Arabis nemorensis</name>
    <dbReference type="NCBI Taxonomy" id="586526"/>
    <lineage>
        <taxon>Eukaryota</taxon>
        <taxon>Viridiplantae</taxon>
        <taxon>Streptophyta</taxon>
        <taxon>Embryophyta</taxon>
        <taxon>Tracheophyta</taxon>
        <taxon>Spermatophyta</taxon>
        <taxon>Magnoliopsida</taxon>
        <taxon>eudicotyledons</taxon>
        <taxon>Gunneridae</taxon>
        <taxon>Pentapetalae</taxon>
        <taxon>rosids</taxon>
        <taxon>malvids</taxon>
        <taxon>Brassicales</taxon>
        <taxon>Brassicaceae</taxon>
        <taxon>Arabideae</taxon>
        <taxon>Arabis</taxon>
    </lineage>
</organism>
<dbReference type="SUPFAM" id="SSF81383">
    <property type="entry name" value="F-box domain"/>
    <property type="match status" value="1"/>
</dbReference>
<feature type="domain" description="F-box" evidence="1">
    <location>
        <begin position="11"/>
        <end position="50"/>
    </location>
</feature>
<dbReference type="SMART" id="SM00256">
    <property type="entry name" value="FBOX"/>
    <property type="match status" value="1"/>
</dbReference>
<keyword evidence="3" id="KW-1185">Reference proteome</keyword>
<evidence type="ECO:0000313" key="3">
    <source>
        <dbReference type="Proteomes" id="UP000489600"/>
    </source>
</evidence>
<evidence type="ECO:0000313" key="2">
    <source>
        <dbReference type="EMBL" id="VVA96777.1"/>
    </source>
</evidence>
<dbReference type="AlphaFoldDB" id="A0A565B5B3"/>
<comment type="caution">
    <text evidence="2">The sequence shown here is derived from an EMBL/GenBank/DDBJ whole genome shotgun (WGS) entry which is preliminary data.</text>
</comment>
<sequence>MGKKRTCSIDIAPDLVKEILLRLPLKSLVKFKTVSKEWRSILESKSFIEMHLNFQKYVKRRQKILAAYNCDCCDRPNLPPETGSEGDEDLQCNTSRPLMSCDGLVCLPEPGWVNVMNPSTDELVRFPSGPDPVSHYVRPRHVGTLVPYLTYFPGYRAMGFGRDKVTGSYKVVRMSFDPTECDVLSVENGEWRRPLTGSIWGEDRLV</sequence>
<dbReference type="Proteomes" id="UP000489600">
    <property type="component" value="Unassembled WGS sequence"/>
</dbReference>
<dbReference type="InterPro" id="IPR001810">
    <property type="entry name" value="F-box_dom"/>
</dbReference>
<dbReference type="PANTHER" id="PTHR31672">
    <property type="entry name" value="BNACNNG10540D PROTEIN"/>
    <property type="match status" value="1"/>
</dbReference>
<accession>A0A565B5B3</accession>
<name>A0A565B5B3_9BRAS</name>
<dbReference type="InterPro" id="IPR050796">
    <property type="entry name" value="SCF_F-box_component"/>
</dbReference>